<feature type="transmembrane region" description="Helical" evidence="7">
    <location>
        <begin position="162"/>
        <end position="191"/>
    </location>
</feature>
<keyword evidence="2" id="KW-1003">Cell membrane</keyword>
<feature type="transmembrane region" description="Helical" evidence="7">
    <location>
        <begin position="410"/>
        <end position="431"/>
    </location>
</feature>
<dbReference type="GO" id="GO:0022857">
    <property type="term" value="F:transmembrane transporter activity"/>
    <property type="evidence" value="ECO:0007669"/>
    <property type="project" value="TreeGrafter"/>
</dbReference>
<feature type="transmembrane region" description="Helical" evidence="7">
    <location>
        <begin position="51"/>
        <end position="74"/>
    </location>
</feature>
<feature type="transmembrane region" description="Helical" evidence="7">
    <location>
        <begin position="280"/>
        <end position="304"/>
    </location>
</feature>
<evidence type="ECO:0000313" key="9">
    <source>
        <dbReference type="EMBL" id="TDY53172.1"/>
    </source>
</evidence>
<feature type="transmembrane region" description="Helical" evidence="7">
    <location>
        <begin position="364"/>
        <end position="390"/>
    </location>
</feature>
<keyword evidence="10" id="KW-1185">Reference proteome</keyword>
<name>A0A4R8LYN3_9BACT</name>
<dbReference type="PANTHER" id="PTHR33362:SF7">
    <property type="entry name" value="SLL1103 PROTEIN"/>
    <property type="match status" value="1"/>
</dbReference>
<dbReference type="GO" id="GO:0005886">
    <property type="term" value="C:plasma membrane"/>
    <property type="evidence" value="ECO:0007669"/>
    <property type="project" value="UniProtKB-SubCell"/>
</dbReference>
<feature type="transmembrane region" description="Helical" evidence="7">
    <location>
        <begin position="226"/>
        <end position="244"/>
    </location>
</feature>
<sequence>MARELYPLLMFATLFVLLAGGVPIAFSLAAVSIGFAYVLWGPGALNIVVSAAWGSMNNFVIIAVPLFIYMAYILQKTNVVEDLYDTFFKWSGGLRGGLAVATVVVGAVLGAVSGVVAAGVIGLGLIGLPQMLKHGYNKRMALGCVMGAGTLGQLIPPSTNMVLYGCVTGVSIGGLFAGGLSAGIFLAILYIGYVLIRGLLDPDFCPSLPPNERATWKEKLISMKSVFFPGLLILVVLGSILMGVATPTEAAAFGAAGALIIGLLKRRLTWEIVYTSCFETLGVSAMVGWTMIGAGAFGSVFSGLGGNTLITNIAMNMPGGPNMVFLVSAVFIFILGMFLEPGAIIFLAVPIIAPILSRLGFDPLWVGLAFNVLLQSAYLSPPFGFSLFYLKGCTPPDVDIVEIYKASVPFLLLQIVCITAIFMFPDIVMWLPRYIMGM</sequence>
<feature type="transmembrane region" description="Helical" evidence="7">
    <location>
        <begin position="140"/>
        <end position="156"/>
    </location>
</feature>
<feature type="transmembrane region" description="Helical" evidence="7">
    <location>
        <begin position="98"/>
        <end position="128"/>
    </location>
</feature>
<dbReference type="AlphaFoldDB" id="A0A4R8LYN3"/>
<keyword evidence="4 7" id="KW-0812">Transmembrane</keyword>
<dbReference type="RefSeq" id="WP_133959146.1">
    <property type="nucleotide sequence ID" value="NZ_SORI01000031.1"/>
</dbReference>
<evidence type="ECO:0000313" key="10">
    <source>
        <dbReference type="Proteomes" id="UP000295066"/>
    </source>
</evidence>
<organism evidence="9 10">
    <name type="scientific">Aminivibrio pyruvatiphilus</name>
    <dbReference type="NCBI Taxonomy" id="1005740"/>
    <lineage>
        <taxon>Bacteria</taxon>
        <taxon>Thermotogati</taxon>
        <taxon>Synergistota</taxon>
        <taxon>Synergistia</taxon>
        <taxon>Synergistales</taxon>
        <taxon>Aminobacteriaceae</taxon>
        <taxon>Aminivibrio</taxon>
    </lineage>
</organism>
<keyword evidence="5 7" id="KW-1133">Transmembrane helix</keyword>
<evidence type="ECO:0000256" key="4">
    <source>
        <dbReference type="ARBA" id="ARBA00022692"/>
    </source>
</evidence>
<reference evidence="9 10" key="1">
    <citation type="submission" date="2019-03" db="EMBL/GenBank/DDBJ databases">
        <title>Genomic Encyclopedia of Type Strains, Phase IV (KMG-IV): sequencing the most valuable type-strain genomes for metagenomic binning, comparative biology and taxonomic classification.</title>
        <authorList>
            <person name="Goeker M."/>
        </authorList>
    </citation>
    <scope>NUCLEOTIDE SEQUENCE [LARGE SCALE GENOMIC DNA]</scope>
    <source>
        <strain evidence="9 10">DSM 25964</strain>
    </source>
</reference>
<feature type="transmembrane region" description="Helical" evidence="7">
    <location>
        <begin position="6"/>
        <end position="39"/>
    </location>
</feature>
<comment type="caution">
    <text evidence="9">The sequence shown here is derived from an EMBL/GenBank/DDBJ whole genome shotgun (WGS) entry which is preliminary data.</text>
</comment>
<proteinExistence type="predicted"/>
<dbReference type="OrthoDB" id="9785600at2"/>
<accession>A0A4R8LYN3</accession>
<dbReference type="EMBL" id="SORI01000031">
    <property type="protein sequence ID" value="TDY53172.1"/>
    <property type="molecule type" value="Genomic_DNA"/>
</dbReference>
<comment type="subcellular location">
    <subcellularLocation>
        <location evidence="1">Cell inner membrane</location>
        <topology evidence="1">Multi-pass membrane protein</topology>
    </subcellularLocation>
</comment>
<dbReference type="PIRSF" id="PIRSF006066">
    <property type="entry name" value="HI0050"/>
    <property type="match status" value="1"/>
</dbReference>
<evidence type="ECO:0000259" key="8">
    <source>
        <dbReference type="Pfam" id="PF06808"/>
    </source>
</evidence>
<dbReference type="Proteomes" id="UP000295066">
    <property type="component" value="Unassembled WGS sequence"/>
</dbReference>
<keyword evidence="3" id="KW-0997">Cell inner membrane</keyword>
<feature type="domain" description="TRAP C4-dicarboxylate transport system permease DctM subunit" evidence="8">
    <location>
        <begin position="11"/>
        <end position="426"/>
    </location>
</feature>
<evidence type="ECO:0000256" key="7">
    <source>
        <dbReference type="SAM" id="Phobius"/>
    </source>
</evidence>
<evidence type="ECO:0000256" key="3">
    <source>
        <dbReference type="ARBA" id="ARBA00022519"/>
    </source>
</evidence>
<evidence type="ECO:0000256" key="6">
    <source>
        <dbReference type="ARBA" id="ARBA00023136"/>
    </source>
</evidence>
<dbReference type="NCBIfam" id="TIGR00786">
    <property type="entry name" value="dctM"/>
    <property type="match status" value="1"/>
</dbReference>
<keyword evidence="6 7" id="KW-0472">Membrane</keyword>
<gene>
    <name evidence="9" type="ORF">C8D99_1314</name>
</gene>
<protein>
    <submittedName>
        <fullName evidence="9">Tripartite ATP-independent transporter DctM subunit</fullName>
    </submittedName>
</protein>
<dbReference type="PANTHER" id="PTHR33362">
    <property type="entry name" value="SIALIC ACID TRAP TRANSPORTER PERMEASE PROTEIN SIAT-RELATED"/>
    <property type="match status" value="1"/>
</dbReference>
<evidence type="ECO:0000256" key="5">
    <source>
        <dbReference type="ARBA" id="ARBA00022989"/>
    </source>
</evidence>
<feature type="transmembrane region" description="Helical" evidence="7">
    <location>
        <begin position="324"/>
        <end position="352"/>
    </location>
</feature>
<dbReference type="InterPro" id="IPR004681">
    <property type="entry name" value="TRAP_DctM"/>
</dbReference>
<evidence type="ECO:0000256" key="2">
    <source>
        <dbReference type="ARBA" id="ARBA00022475"/>
    </source>
</evidence>
<dbReference type="Pfam" id="PF06808">
    <property type="entry name" value="DctM"/>
    <property type="match status" value="1"/>
</dbReference>
<evidence type="ECO:0000256" key="1">
    <source>
        <dbReference type="ARBA" id="ARBA00004429"/>
    </source>
</evidence>
<dbReference type="InterPro" id="IPR010656">
    <property type="entry name" value="DctM"/>
</dbReference>